<dbReference type="EMBL" id="ML995822">
    <property type="protein sequence ID" value="KAF2770949.1"/>
    <property type="molecule type" value="Genomic_DNA"/>
</dbReference>
<feature type="compositionally biased region" description="Basic and acidic residues" evidence="1">
    <location>
        <begin position="272"/>
        <end position="287"/>
    </location>
</feature>
<sequence length="346" mass="38077">MPTILRNPFRKNDENVRPAIAIEQAVNGVKPIDVKAPVEYKLSEINDSGICLPPSPPPERKSFWNSSRTTTSSTSTTQRSLFSENEPFNISRESFDSYRRSFDISGRSPVIQPNDAGRTRASLDSRTFLPPPSVRTSNSFTRPSAVPAQTQEETDTFEDVDIMDKPVVSLPQKKRGLFARLTDSGDQPQRPNSSDGKTSWHHFGGRKRGQSGQGAELGNMPVRRETTPKPESQLRKEAPKLVMPAVVAQDQAKVDTAATKHKQTISISTENQEAKKTPQPESQKDDAIETAQSALQDVSLDDEAPTTTPQPDVTKAEPSKGPASESERLPALQPKNIQAPEIRIES</sequence>
<feature type="compositionally biased region" description="Polar residues" evidence="1">
    <location>
        <begin position="134"/>
        <end position="151"/>
    </location>
</feature>
<keyword evidence="3" id="KW-1185">Reference proteome</keyword>
<proteinExistence type="predicted"/>
<reference evidence="2" key="1">
    <citation type="journal article" date="2020" name="Stud. Mycol.">
        <title>101 Dothideomycetes genomes: a test case for predicting lifestyles and emergence of pathogens.</title>
        <authorList>
            <person name="Haridas S."/>
            <person name="Albert R."/>
            <person name="Binder M."/>
            <person name="Bloem J."/>
            <person name="Labutti K."/>
            <person name="Salamov A."/>
            <person name="Andreopoulos B."/>
            <person name="Baker S."/>
            <person name="Barry K."/>
            <person name="Bills G."/>
            <person name="Bluhm B."/>
            <person name="Cannon C."/>
            <person name="Castanera R."/>
            <person name="Culley D."/>
            <person name="Daum C."/>
            <person name="Ezra D."/>
            <person name="Gonzalez J."/>
            <person name="Henrissat B."/>
            <person name="Kuo A."/>
            <person name="Liang C."/>
            <person name="Lipzen A."/>
            <person name="Lutzoni F."/>
            <person name="Magnuson J."/>
            <person name="Mondo S."/>
            <person name="Nolan M."/>
            <person name="Ohm R."/>
            <person name="Pangilinan J."/>
            <person name="Park H.-J."/>
            <person name="Ramirez L."/>
            <person name="Alfaro M."/>
            <person name="Sun H."/>
            <person name="Tritt A."/>
            <person name="Yoshinaga Y."/>
            <person name="Zwiers L.-H."/>
            <person name="Turgeon B."/>
            <person name="Goodwin S."/>
            <person name="Spatafora J."/>
            <person name="Crous P."/>
            <person name="Grigoriev I."/>
        </authorList>
    </citation>
    <scope>NUCLEOTIDE SEQUENCE</scope>
    <source>
        <strain evidence="2">CBS 116005</strain>
    </source>
</reference>
<evidence type="ECO:0000313" key="2">
    <source>
        <dbReference type="EMBL" id="KAF2770949.1"/>
    </source>
</evidence>
<name>A0A6G1LEF0_9PEZI</name>
<feature type="region of interest" description="Disordered" evidence="1">
    <location>
        <begin position="46"/>
        <end position="81"/>
    </location>
</feature>
<feature type="compositionally biased region" description="Polar residues" evidence="1">
    <location>
        <begin position="184"/>
        <end position="197"/>
    </location>
</feature>
<evidence type="ECO:0000256" key="1">
    <source>
        <dbReference type="SAM" id="MobiDB-lite"/>
    </source>
</evidence>
<feature type="compositionally biased region" description="Low complexity" evidence="1">
    <location>
        <begin position="66"/>
        <end position="80"/>
    </location>
</feature>
<gene>
    <name evidence="2" type="ORF">EJ03DRAFT_51069</name>
</gene>
<protein>
    <submittedName>
        <fullName evidence="2">Uncharacterized protein</fullName>
    </submittedName>
</protein>
<evidence type="ECO:0000313" key="3">
    <source>
        <dbReference type="Proteomes" id="UP000799436"/>
    </source>
</evidence>
<feature type="compositionally biased region" description="Acidic residues" evidence="1">
    <location>
        <begin position="152"/>
        <end position="161"/>
    </location>
</feature>
<dbReference type="OrthoDB" id="5397330at2759"/>
<accession>A0A6G1LEF0</accession>
<organism evidence="2 3">
    <name type="scientific">Teratosphaeria nubilosa</name>
    <dbReference type="NCBI Taxonomy" id="161662"/>
    <lineage>
        <taxon>Eukaryota</taxon>
        <taxon>Fungi</taxon>
        <taxon>Dikarya</taxon>
        <taxon>Ascomycota</taxon>
        <taxon>Pezizomycotina</taxon>
        <taxon>Dothideomycetes</taxon>
        <taxon>Dothideomycetidae</taxon>
        <taxon>Mycosphaerellales</taxon>
        <taxon>Teratosphaeriaceae</taxon>
        <taxon>Teratosphaeria</taxon>
    </lineage>
</organism>
<feature type="region of interest" description="Disordered" evidence="1">
    <location>
        <begin position="109"/>
        <end position="163"/>
    </location>
</feature>
<feature type="region of interest" description="Disordered" evidence="1">
    <location>
        <begin position="180"/>
        <end position="346"/>
    </location>
</feature>
<dbReference type="AlphaFoldDB" id="A0A6G1LEF0"/>
<feature type="compositionally biased region" description="Basic and acidic residues" evidence="1">
    <location>
        <begin position="222"/>
        <end position="239"/>
    </location>
</feature>
<feature type="compositionally biased region" description="Basic residues" evidence="1">
    <location>
        <begin position="199"/>
        <end position="209"/>
    </location>
</feature>
<dbReference type="Proteomes" id="UP000799436">
    <property type="component" value="Unassembled WGS sequence"/>
</dbReference>